<evidence type="ECO:0000313" key="8">
    <source>
        <dbReference type="EMBL" id="KIL62077.1"/>
    </source>
</evidence>
<dbReference type="PANTHER" id="PTHR16133:SF0">
    <property type="entry name" value="ZINC_IRON REGULATED TRANSPORTER-RELATED PROTEIN 102B, ISOFORM E"/>
    <property type="match status" value="1"/>
</dbReference>
<reference evidence="8 9" key="1">
    <citation type="submission" date="2014-04" db="EMBL/GenBank/DDBJ databases">
        <title>Evolutionary Origins and Diversification of the Mycorrhizal Mutualists.</title>
        <authorList>
            <consortium name="DOE Joint Genome Institute"/>
            <consortium name="Mycorrhizal Genomics Consortium"/>
            <person name="Kohler A."/>
            <person name="Kuo A."/>
            <person name="Nagy L.G."/>
            <person name="Floudas D."/>
            <person name="Copeland A."/>
            <person name="Barry K.W."/>
            <person name="Cichocki N."/>
            <person name="Veneault-Fourrey C."/>
            <person name="LaButti K."/>
            <person name="Lindquist E.A."/>
            <person name="Lipzen A."/>
            <person name="Lundell T."/>
            <person name="Morin E."/>
            <person name="Murat C."/>
            <person name="Riley R."/>
            <person name="Ohm R."/>
            <person name="Sun H."/>
            <person name="Tunlid A."/>
            <person name="Henrissat B."/>
            <person name="Grigoriev I.V."/>
            <person name="Hibbett D.S."/>
            <person name="Martin F."/>
        </authorList>
    </citation>
    <scope>NUCLEOTIDE SEQUENCE [LARGE SCALE GENOMIC DNA]</scope>
    <source>
        <strain evidence="8 9">Koide BX008</strain>
    </source>
</reference>
<dbReference type="Proteomes" id="UP000054549">
    <property type="component" value="Unassembled WGS sequence"/>
</dbReference>
<feature type="transmembrane region" description="Helical" evidence="7">
    <location>
        <begin position="260"/>
        <end position="278"/>
    </location>
</feature>
<keyword evidence="3 7" id="KW-0812">Transmembrane</keyword>
<comment type="subcellular location">
    <subcellularLocation>
        <location evidence="1">Endomembrane system</location>
        <topology evidence="1">Multi-pass membrane protein</topology>
    </subcellularLocation>
    <subcellularLocation>
        <location evidence="2">Golgi apparatus membrane</location>
    </subcellularLocation>
</comment>
<evidence type="ECO:0000256" key="7">
    <source>
        <dbReference type="SAM" id="Phobius"/>
    </source>
</evidence>
<evidence type="ECO:0000256" key="2">
    <source>
        <dbReference type="ARBA" id="ARBA00004394"/>
    </source>
</evidence>
<dbReference type="HOGENOM" id="CLU_028824_2_0_1"/>
<keyword evidence="9" id="KW-1185">Reference proteome</keyword>
<feature type="transmembrane region" description="Helical" evidence="7">
    <location>
        <begin position="233"/>
        <end position="254"/>
    </location>
</feature>
<feature type="transmembrane region" description="Helical" evidence="7">
    <location>
        <begin position="299"/>
        <end position="317"/>
    </location>
</feature>
<feature type="transmembrane region" description="Helical" evidence="7">
    <location>
        <begin position="195"/>
        <end position="221"/>
    </location>
</feature>
<feature type="transmembrane region" description="Helical" evidence="7">
    <location>
        <begin position="29"/>
        <end position="50"/>
    </location>
</feature>
<evidence type="ECO:0000256" key="1">
    <source>
        <dbReference type="ARBA" id="ARBA00004127"/>
    </source>
</evidence>
<dbReference type="AlphaFoldDB" id="A0A0C2WKL8"/>
<dbReference type="GO" id="GO:0000139">
    <property type="term" value="C:Golgi membrane"/>
    <property type="evidence" value="ECO:0007669"/>
    <property type="project" value="UniProtKB-SubCell"/>
</dbReference>
<keyword evidence="6 7" id="KW-0472">Membrane</keyword>
<dbReference type="OrthoDB" id="19859at2759"/>
<evidence type="ECO:0000313" key="9">
    <source>
        <dbReference type="Proteomes" id="UP000054549"/>
    </source>
</evidence>
<evidence type="ECO:0000256" key="6">
    <source>
        <dbReference type="ARBA" id="ARBA00023136"/>
    </source>
</evidence>
<gene>
    <name evidence="8" type="ORF">M378DRAFT_13136</name>
</gene>
<evidence type="ECO:0000256" key="4">
    <source>
        <dbReference type="ARBA" id="ARBA00022989"/>
    </source>
</evidence>
<keyword evidence="4 7" id="KW-1133">Transmembrane helix</keyword>
<organism evidence="8 9">
    <name type="scientific">Amanita muscaria (strain Koide BX008)</name>
    <dbReference type="NCBI Taxonomy" id="946122"/>
    <lineage>
        <taxon>Eukaryota</taxon>
        <taxon>Fungi</taxon>
        <taxon>Dikarya</taxon>
        <taxon>Basidiomycota</taxon>
        <taxon>Agaricomycotina</taxon>
        <taxon>Agaricomycetes</taxon>
        <taxon>Agaricomycetidae</taxon>
        <taxon>Agaricales</taxon>
        <taxon>Pluteineae</taxon>
        <taxon>Amanitaceae</taxon>
        <taxon>Amanita</taxon>
    </lineage>
</organism>
<dbReference type="InParanoid" id="A0A0C2WKL8"/>
<accession>A0A0C2WKL8</accession>
<evidence type="ECO:0000256" key="3">
    <source>
        <dbReference type="ARBA" id="ARBA00022692"/>
    </source>
</evidence>
<sequence length="319" mass="33384">MATLLGITSYAAGLIPLMFSSSKSALDQFSLLGAGLLVGTALGVILPEGIEALIRTSSESETVHDISPTLALPLLLGFSFMLLLDQIISPDGHHGRRPSVQLKSAGLPLHTNGGGGDEVDFDAELSALEREEGVVIATPSTAGGPMSGNHHHFRPHDVALGRKQAMARTAGLVVHALADGFALGISSLTDTVSKSLSVVVFLALAVHKAPTSLALSTSLLATGITREECKKHLLIFAAATPVGALASYFVFSIMKSDKTNWTAIALLASGGSFVYVATVLQSASYNTTASEMTRLRRSAYLFAGILLPFLLNMIIGHNH</sequence>
<proteinExistence type="predicted"/>
<protein>
    <submittedName>
        <fullName evidence="8">Uncharacterized protein</fullName>
    </submittedName>
</protein>
<dbReference type="EMBL" id="KN818276">
    <property type="protein sequence ID" value="KIL62077.1"/>
    <property type="molecule type" value="Genomic_DNA"/>
</dbReference>
<dbReference type="GO" id="GO:0046873">
    <property type="term" value="F:metal ion transmembrane transporter activity"/>
    <property type="evidence" value="ECO:0007669"/>
    <property type="project" value="InterPro"/>
</dbReference>
<dbReference type="GO" id="GO:0006829">
    <property type="term" value="P:zinc ion transport"/>
    <property type="evidence" value="ECO:0007669"/>
    <property type="project" value="InterPro"/>
</dbReference>
<dbReference type="Pfam" id="PF02535">
    <property type="entry name" value="Zip"/>
    <property type="match status" value="1"/>
</dbReference>
<dbReference type="InterPro" id="IPR045891">
    <property type="entry name" value="ZIP9"/>
</dbReference>
<dbReference type="InterPro" id="IPR003689">
    <property type="entry name" value="ZIP"/>
</dbReference>
<dbReference type="PANTHER" id="PTHR16133">
    <property type="entry name" value="SOLUTE CARRIER FAMILY 39 ZINC TRANSPORTER , MEMBER 9-RELATED"/>
    <property type="match status" value="1"/>
</dbReference>
<feature type="transmembrane region" description="Helical" evidence="7">
    <location>
        <begin position="170"/>
        <end position="189"/>
    </location>
</feature>
<keyword evidence="5" id="KW-0333">Golgi apparatus</keyword>
<evidence type="ECO:0000256" key="5">
    <source>
        <dbReference type="ARBA" id="ARBA00023034"/>
    </source>
</evidence>
<name>A0A0C2WKL8_AMAMK</name>